<evidence type="ECO:0000256" key="2">
    <source>
        <dbReference type="ARBA" id="ARBA00022679"/>
    </source>
</evidence>
<keyword evidence="5" id="KW-1185">Reference proteome</keyword>
<dbReference type="AlphaFoldDB" id="A0A2J6QHS9"/>
<dbReference type="EC" id="2.7.8.7" evidence="1"/>
<proteinExistence type="predicted"/>
<dbReference type="STRING" id="1745343.A0A2J6QHS9"/>
<dbReference type="OrthoDB" id="26719at2759"/>
<gene>
    <name evidence="4" type="ORF">NA56DRAFT_676932</name>
</gene>
<dbReference type="EMBL" id="KZ613469">
    <property type="protein sequence ID" value="PMD25821.1"/>
    <property type="molecule type" value="Genomic_DNA"/>
</dbReference>
<feature type="domain" description="4'-phosphopantetheinyl transferase N-terminal" evidence="3">
    <location>
        <begin position="45"/>
        <end position="132"/>
    </location>
</feature>
<evidence type="ECO:0000259" key="3">
    <source>
        <dbReference type="Pfam" id="PF22624"/>
    </source>
</evidence>
<dbReference type="Proteomes" id="UP000235672">
    <property type="component" value="Unassembled WGS sequence"/>
</dbReference>
<evidence type="ECO:0000313" key="5">
    <source>
        <dbReference type="Proteomes" id="UP000235672"/>
    </source>
</evidence>
<dbReference type="PANTHER" id="PTHR12215">
    <property type="entry name" value="PHOSPHOPANTETHEINE TRANSFERASE"/>
    <property type="match status" value="1"/>
</dbReference>
<accession>A0A2J6QHS9</accession>
<dbReference type="Gene3D" id="3.90.470.20">
    <property type="entry name" value="4'-phosphopantetheinyl transferase domain"/>
    <property type="match status" value="2"/>
</dbReference>
<name>A0A2J6QHS9_9HELO</name>
<dbReference type="GO" id="GO:0005829">
    <property type="term" value="C:cytosol"/>
    <property type="evidence" value="ECO:0007669"/>
    <property type="project" value="TreeGrafter"/>
</dbReference>
<dbReference type="PANTHER" id="PTHR12215:SF10">
    <property type="entry name" value="L-AMINOADIPATE-SEMIALDEHYDE DEHYDROGENASE-PHOSPHOPANTETHEINYL TRANSFERASE"/>
    <property type="match status" value="1"/>
</dbReference>
<dbReference type="GO" id="GO:0019878">
    <property type="term" value="P:lysine biosynthetic process via aminoadipic acid"/>
    <property type="evidence" value="ECO:0007669"/>
    <property type="project" value="TreeGrafter"/>
</dbReference>
<dbReference type="SUPFAM" id="SSF56214">
    <property type="entry name" value="4'-phosphopantetheinyl transferase"/>
    <property type="match status" value="2"/>
</dbReference>
<dbReference type="InterPro" id="IPR050559">
    <property type="entry name" value="P-Pant_transferase_sf"/>
</dbReference>
<organism evidence="4 5">
    <name type="scientific">Hyaloscypha hepaticicola</name>
    <dbReference type="NCBI Taxonomy" id="2082293"/>
    <lineage>
        <taxon>Eukaryota</taxon>
        <taxon>Fungi</taxon>
        <taxon>Dikarya</taxon>
        <taxon>Ascomycota</taxon>
        <taxon>Pezizomycotina</taxon>
        <taxon>Leotiomycetes</taxon>
        <taxon>Helotiales</taxon>
        <taxon>Hyaloscyphaceae</taxon>
        <taxon>Hyaloscypha</taxon>
    </lineage>
</organism>
<dbReference type="InterPro" id="IPR037143">
    <property type="entry name" value="4-PPantetheinyl_Trfase_dom_sf"/>
</dbReference>
<protein>
    <recommendedName>
        <fullName evidence="1">holo-[acyl-carrier-protein] synthase</fullName>
        <ecNumber evidence="1">2.7.8.7</ecNumber>
    </recommendedName>
</protein>
<evidence type="ECO:0000256" key="1">
    <source>
        <dbReference type="ARBA" id="ARBA00013172"/>
    </source>
</evidence>
<dbReference type="GO" id="GO:0000287">
    <property type="term" value="F:magnesium ion binding"/>
    <property type="evidence" value="ECO:0007669"/>
    <property type="project" value="InterPro"/>
</dbReference>
<dbReference type="Pfam" id="PF22624">
    <property type="entry name" value="AASDHPPT_N"/>
    <property type="match status" value="1"/>
</dbReference>
<reference evidence="4 5" key="1">
    <citation type="submission" date="2016-05" db="EMBL/GenBank/DDBJ databases">
        <title>A degradative enzymes factory behind the ericoid mycorrhizal symbiosis.</title>
        <authorList>
            <consortium name="DOE Joint Genome Institute"/>
            <person name="Martino E."/>
            <person name="Morin E."/>
            <person name="Grelet G."/>
            <person name="Kuo A."/>
            <person name="Kohler A."/>
            <person name="Daghino S."/>
            <person name="Barry K."/>
            <person name="Choi C."/>
            <person name="Cichocki N."/>
            <person name="Clum A."/>
            <person name="Copeland A."/>
            <person name="Hainaut M."/>
            <person name="Haridas S."/>
            <person name="Labutti K."/>
            <person name="Lindquist E."/>
            <person name="Lipzen A."/>
            <person name="Khouja H.-R."/>
            <person name="Murat C."/>
            <person name="Ohm R."/>
            <person name="Olson A."/>
            <person name="Spatafora J."/>
            <person name="Veneault-Fourrey C."/>
            <person name="Henrissat B."/>
            <person name="Grigoriev I."/>
            <person name="Martin F."/>
            <person name="Perotto S."/>
        </authorList>
    </citation>
    <scope>NUCLEOTIDE SEQUENCE [LARGE SCALE GENOMIC DNA]</scope>
    <source>
        <strain evidence="4 5">UAMH 7357</strain>
    </source>
</reference>
<sequence length="361" mass="40285">MMQISIDGPSSPKIIQWLLDTRPLWPVPGHLKPKEEVAELRTVASRALALLSETEQASVLKYYHLKDAKMSLASHLLKHLVITKYCNVPWSKSTISRDANGKPCFIAEGASKPVTMDFNVSHQAGIVSLIASLGFDLRVDVGTDVVCANERQKHDYDHIEKQGFFDWIDMHGDVFAESELNHMKLSSVPLDLSGPDFSISGFAKDALGRCQWRNAKINLKITSADGKESTVQVDSNTVIDKKLRKFYAMWCLRESYVKMTGEALLAPWLKELEISDVQAPDAASYIQDSNSLVMGEVVRDFKILFKGRKVTNVKMELSALGPAYMVGGSVKIPKEIPDFAMASWQQLDLEDDILAVAERNR</sequence>
<evidence type="ECO:0000313" key="4">
    <source>
        <dbReference type="EMBL" id="PMD25821.1"/>
    </source>
</evidence>
<keyword evidence="2 4" id="KW-0808">Transferase</keyword>
<dbReference type="GO" id="GO:0008897">
    <property type="term" value="F:holo-[acyl-carrier-protein] synthase activity"/>
    <property type="evidence" value="ECO:0007669"/>
    <property type="project" value="UniProtKB-EC"/>
</dbReference>
<dbReference type="InterPro" id="IPR055066">
    <property type="entry name" value="AASDHPPT_N"/>
</dbReference>